<keyword evidence="5 10" id="KW-0812">Transmembrane</keyword>
<keyword evidence="9 10" id="KW-0998">Cell outer membrane</keyword>
<keyword evidence="15" id="KW-0675">Receptor</keyword>
<dbReference type="PROSITE" id="PS51257">
    <property type="entry name" value="PROKAR_LIPOPROTEIN"/>
    <property type="match status" value="1"/>
</dbReference>
<protein>
    <submittedName>
        <fullName evidence="15">TonB-dependent receptor</fullName>
    </submittedName>
</protein>
<dbReference type="InterPro" id="IPR036942">
    <property type="entry name" value="Beta-barrel_TonB_sf"/>
</dbReference>
<organism evidence="15 16">
    <name type="scientific">Lysobacter enzymogenes</name>
    <dbReference type="NCBI Taxonomy" id="69"/>
    <lineage>
        <taxon>Bacteria</taxon>
        <taxon>Pseudomonadati</taxon>
        <taxon>Pseudomonadota</taxon>
        <taxon>Gammaproteobacteria</taxon>
        <taxon>Lysobacterales</taxon>
        <taxon>Lysobacteraceae</taxon>
        <taxon>Lysobacter</taxon>
    </lineage>
</organism>
<evidence type="ECO:0000256" key="9">
    <source>
        <dbReference type="ARBA" id="ARBA00023237"/>
    </source>
</evidence>
<dbReference type="SMART" id="SM00965">
    <property type="entry name" value="STN"/>
    <property type="match status" value="1"/>
</dbReference>
<evidence type="ECO:0000256" key="5">
    <source>
        <dbReference type="ARBA" id="ARBA00022692"/>
    </source>
</evidence>
<evidence type="ECO:0000256" key="4">
    <source>
        <dbReference type="ARBA" id="ARBA00022496"/>
    </source>
</evidence>
<dbReference type="Gene3D" id="2.40.170.20">
    <property type="entry name" value="TonB-dependent receptor, beta-barrel domain"/>
    <property type="match status" value="1"/>
</dbReference>
<evidence type="ECO:0000256" key="1">
    <source>
        <dbReference type="ARBA" id="ARBA00004571"/>
    </source>
</evidence>
<dbReference type="PROSITE" id="PS52016">
    <property type="entry name" value="TONB_DEPENDENT_REC_3"/>
    <property type="match status" value="1"/>
</dbReference>
<dbReference type="GO" id="GO:0006826">
    <property type="term" value="P:iron ion transport"/>
    <property type="evidence" value="ECO:0007669"/>
    <property type="project" value="UniProtKB-KW"/>
</dbReference>
<evidence type="ECO:0000256" key="2">
    <source>
        <dbReference type="ARBA" id="ARBA00022448"/>
    </source>
</evidence>
<dbReference type="PANTHER" id="PTHR47234">
    <property type="match status" value="1"/>
</dbReference>
<keyword evidence="2 10" id="KW-0813">Transport</keyword>
<feature type="compositionally biased region" description="Low complexity" evidence="12">
    <location>
        <begin position="127"/>
        <end position="137"/>
    </location>
</feature>
<dbReference type="InterPro" id="IPR000531">
    <property type="entry name" value="Beta-barrel_TonB"/>
</dbReference>
<evidence type="ECO:0000256" key="11">
    <source>
        <dbReference type="RuleBase" id="RU003357"/>
    </source>
</evidence>
<evidence type="ECO:0000256" key="12">
    <source>
        <dbReference type="SAM" id="MobiDB-lite"/>
    </source>
</evidence>
<evidence type="ECO:0000256" key="8">
    <source>
        <dbReference type="ARBA" id="ARBA00023136"/>
    </source>
</evidence>
<dbReference type="EMBL" id="RCTY01000036">
    <property type="protein sequence ID" value="ROU06270.1"/>
    <property type="molecule type" value="Genomic_DNA"/>
</dbReference>
<evidence type="ECO:0000259" key="14">
    <source>
        <dbReference type="SMART" id="SM00965"/>
    </source>
</evidence>
<dbReference type="InterPro" id="IPR039426">
    <property type="entry name" value="TonB-dep_rcpt-like"/>
</dbReference>
<evidence type="ECO:0000313" key="16">
    <source>
        <dbReference type="Proteomes" id="UP000275910"/>
    </source>
</evidence>
<feature type="region of interest" description="Disordered" evidence="12">
    <location>
        <begin position="116"/>
        <end position="137"/>
    </location>
</feature>
<keyword evidence="4" id="KW-0406">Ion transport</keyword>
<feature type="domain" description="Secretin/TonB short N-terminal" evidence="14">
    <location>
        <begin position="63"/>
        <end position="114"/>
    </location>
</feature>
<keyword evidence="6" id="KW-0408">Iron</keyword>
<sequence>MNPSRSVPLLCRGLVAACLAFASCTASAADRDGRRRPTADVAYDIGTGSLDGVLGAFIQASDIQLLYSPSLVRGKRSSGLKGRYRPTEALARLLGEQNLTAVAVTPNTYLLQPVPMRTQRERRDPPRSAAAPASAPAAPTQLAAVTVVGSRIPRDAFDSSVPVRVVSAEDIRDSGVSTLYELLREQPGMFGHHPVAVADEGGGGPRPVLQPIVTAASASLYSLGPRGTLYLVDGRRVTSFGLVPQNLGGLFDLNSIPLSFIDRIEILRGAASANYGADAAAGAVNIVLKKDIHGTDLAARHGVSSRGDARTSELSASYGAATRGGGSFFIGVDALTREELPGAARRWHTQDQGQFGLGGAFGIVAREFPWLYPLRQCERWDRDSPYCYLDTGRYRTLEPRMRADYVYAHWERPLGESMSLELSARHSRVEQTVRTPPQMAMIFVTPQSPVYPELAAQLPQGYTPHYVWYPFYDVGPISNRSVGRTLDLAIGLRGTAGGWNWKLDLSRDAQRADTVISNLLRESALDAVTSRTYRLFGDNDPALLESMRAAIRPSGRDTLDSFEASVEGVALQAPGGPARIGAGLALRKERMTEHPDPLQAQRALYAPTYRFIARDLEQRSASVFAELRVPVRPTLQLDLAANQDRDDRFDAQTSSRVGLAWSPHERLRLRASFGRTRRAPTLQELRSPFVAPESGQGQTQTSPACLQSQTTPGACLMELAAAERADLRPESSRSASIGITFAPTQAADLRIEHYRIKRWDEFAYDVAARGDGQLVNHGGSESRGWDLAAHYLRRSRNLGSFDFRLDGHYLQRHIVTGGPLTPSPVDDAGHLAPKLSVLAGVKWEYRDWAANLSLRHFGRSRAYLATESCRFARSRIGRCTNPSATLLHLGVDYAGFERWTISVDVDNLGDRQPANYLDGGYGYNIAVDDPYGRYYTLTTAYRF</sequence>
<evidence type="ECO:0000256" key="10">
    <source>
        <dbReference type="PROSITE-ProRule" id="PRU01360"/>
    </source>
</evidence>
<keyword evidence="4" id="KW-0410">Iron transport</keyword>
<keyword evidence="3 10" id="KW-1134">Transmembrane beta strand</keyword>
<dbReference type="Gene3D" id="2.170.130.10">
    <property type="entry name" value="TonB-dependent receptor, plug domain"/>
    <property type="match status" value="1"/>
</dbReference>
<dbReference type="GO" id="GO:0009279">
    <property type="term" value="C:cell outer membrane"/>
    <property type="evidence" value="ECO:0007669"/>
    <property type="project" value="UniProtKB-SubCell"/>
</dbReference>
<keyword evidence="8 10" id="KW-0472">Membrane</keyword>
<proteinExistence type="inferred from homology"/>
<comment type="subcellular location">
    <subcellularLocation>
        <location evidence="1 10">Cell outer membrane</location>
        <topology evidence="1 10">Multi-pass membrane protein</topology>
    </subcellularLocation>
</comment>
<dbReference type="PANTHER" id="PTHR47234:SF1">
    <property type="entry name" value="TONB-DEPENDENT RECEPTOR"/>
    <property type="match status" value="1"/>
</dbReference>
<dbReference type="Gene3D" id="3.55.50.30">
    <property type="match status" value="1"/>
</dbReference>
<reference evidence="15 16" key="1">
    <citation type="submission" date="2018-10" db="EMBL/GenBank/DDBJ databases">
        <title>The genome of Lysobacter enzymogenes OH11.</title>
        <authorList>
            <person name="Liu F."/>
            <person name="Zhao Y."/>
            <person name="Qian G."/>
            <person name="Chen Y."/>
            <person name="Xu H."/>
        </authorList>
    </citation>
    <scope>NUCLEOTIDE SEQUENCE [LARGE SCALE GENOMIC DNA]</scope>
    <source>
        <strain evidence="15 16">OH11</strain>
    </source>
</reference>
<dbReference type="InterPro" id="IPR012910">
    <property type="entry name" value="Plug_dom"/>
</dbReference>
<accession>A0A3N2RFN1</accession>
<feature type="chain" id="PRO_5018207502" evidence="13">
    <location>
        <begin position="29"/>
        <end position="943"/>
    </location>
</feature>
<dbReference type="InterPro" id="IPR037066">
    <property type="entry name" value="Plug_dom_sf"/>
</dbReference>
<dbReference type="Pfam" id="PF07715">
    <property type="entry name" value="Plug"/>
    <property type="match status" value="1"/>
</dbReference>
<name>A0A3N2RFN1_LYSEN</name>
<keyword evidence="13" id="KW-0732">Signal</keyword>
<comment type="caution">
    <text evidence="15">The sequence shown here is derived from an EMBL/GenBank/DDBJ whole genome shotgun (WGS) entry which is preliminary data.</text>
</comment>
<evidence type="ECO:0000256" key="7">
    <source>
        <dbReference type="ARBA" id="ARBA00023077"/>
    </source>
</evidence>
<evidence type="ECO:0000256" key="13">
    <source>
        <dbReference type="SAM" id="SignalP"/>
    </source>
</evidence>
<comment type="similarity">
    <text evidence="10 11">Belongs to the TonB-dependent receptor family.</text>
</comment>
<feature type="signal peptide" evidence="13">
    <location>
        <begin position="1"/>
        <end position="28"/>
    </location>
</feature>
<dbReference type="Pfam" id="PF07660">
    <property type="entry name" value="STN"/>
    <property type="match status" value="1"/>
</dbReference>
<evidence type="ECO:0000256" key="6">
    <source>
        <dbReference type="ARBA" id="ARBA00023004"/>
    </source>
</evidence>
<dbReference type="AlphaFoldDB" id="A0A3N2RFN1"/>
<gene>
    <name evidence="15" type="ORF">D9T17_15120</name>
</gene>
<dbReference type="Pfam" id="PF00593">
    <property type="entry name" value="TonB_dep_Rec_b-barrel"/>
    <property type="match status" value="1"/>
</dbReference>
<evidence type="ECO:0000256" key="3">
    <source>
        <dbReference type="ARBA" id="ARBA00022452"/>
    </source>
</evidence>
<dbReference type="Proteomes" id="UP000275910">
    <property type="component" value="Unassembled WGS sequence"/>
</dbReference>
<evidence type="ECO:0000313" key="15">
    <source>
        <dbReference type="EMBL" id="ROU06270.1"/>
    </source>
</evidence>
<dbReference type="SUPFAM" id="SSF56935">
    <property type="entry name" value="Porins"/>
    <property type="match status" value="1"/>
</dbReference>
<dbReference type="InterPro" id="IPR011662">
    <property type="entry name" value="Secretin/TonB_short_N"/>
</dbReference>
<keyword evidence="7 11" id="KW-0798">TonB box</keyword>